<dbReference type="RefSeq" id="WP_204062314.1">
    <property type="nucleotide sequence ID" value="NZ_BOOJ01000007.1"/>
</dbReference>
<organism evidence="2 3">
    <name type="scientific">Planobispora siamensis</name>
    <dbReference type="NCBI Taxonomy" id="936338"/>
    <lineage>
        <taxon>Bacteria</taxon>
        <taxon>Bacillati</taxon>
        <taxon>Actinomycetota</taxon>
        <taxon>Actinomycetes</taxon>
        <taxon>Streptosporangiales</taxon>
        <taxon>Streptosporangiaceae</taxon>
        <taxon>Planobispora</taxon>
    </lineage>
</organism>
<comment type="caution">
    <text evidence="2">The sequence shown here is derived from an EMBL/GenBank/DDBJ whole genome shotgun (WGS) entry which is preliminary data.</text>
</comment>
<gene>
    <name evidence="2" type="ORF">Psi01_05590</name>
</gene>
<evidence type="ECO:0000313" key="2">
    <source>
        <dbReference type="EMBL" id="GIH89929.1"/>
    </source>
</evidence>
<proteinExistence type="predicted"/>
<feature type="region of interest" description="Disordered" evidence="1">
    <location>
        <begin position="37"/>
        <end position="69"/>
    </location>
</feature>
<protein>
    <submittedName>
        <fullName evidence="2">Uncharacterized protein</fullName>
    </submittedName>
</protein>
<keyword evidence="3" id="KW-1185">Reference proteome</keyword>
<evidence type="ECO:0000256" key="1">
    <source>
        <dbReference type="SAM" id="MobiDB-lite"/>
    </source>
</evidence>
<reference evidence="2 3" key="1">
    <citation type="submission" date="2021-01" db="EMBL/GenBank/DDBJ databases">
        <title>Whole genome shotgun sequence of Planobispora siamensis NBRC 107568.</title>
        <authorList>
            <person name="Komaki H."/>
            <person name="Tamura T."/>
        </authorList>
    </citation>
    <scope>NUCLEOTIDE SEQUENCE [LARGE SCALE GENOMIC DNA]</scope>
    <source>
        <strain evidence="2 3">NBRC 107568</strain>
    </source>
</reference>
<dbReference type="EMBL" id="BOOJ01000007">
    <property type="protein sequence ID" value="GIH89929.1"/>
    <property type="molecule type" value="Genomic_DNA"/>
</dbReference>
<dbReference type="AlphaFoldDB" id="A0A8J3WGZ0"/>
<name>A0A8J3WGZ0_9ACTN</name>
<dbReference type="Proteomes" id="UP000619788">
    <property type="component" value="Unassembled WGS sequence"/>
</dbReference>
<evidence type="ECO:0000313" key="3">
    <source>
        <dbReference type="Proteomes" id="UP000619788"/>
    </source>
</evidence>
<feature type="compositionally biased region" description="Basic and acidic residues" evidence="1">
    <location>
        <begin position="40"/>
        <end position="60"/>
    </location>
</feature>
<sequence length="69" mass="7591">MNHVLRGLAANVAPPSDLVDRLITAADEDIAGDAHQLAVPRHEDGSHLEERITRRLRTADPWEGNDLTT</sequence>
<accession>A0A8J3WGZ0</accession>